<dbReference type="RefSeq" id="WP_160201500.1">
    <property type="nucleotide sequence ID" value="NZ_QXWK01000010.1"/>
</dbReference>
<dbReference type="Gene3D" id="2.30.250.10">
    <property type="entry name" value="Aminopeptidase i, Domain 2"/>
    <property type="match status" value="1"/>
</dbReference>
<dbReference type="AlphaFoldDB" id="A0A845QI60"/>
<evidence type="ECO:0000256" key="3">
    <source>
        <dbReference type="ARBA" id="ARBA00022438"/>
    </source>
</evidence>
<keyword evidence="8 9" id="KW-0482">Metalloprotease</keyword>
<evidence type="ECO:0000256" key="10">
    <source>
        <dbReference type="RuleBase" id="RU004387"/>
    </source>
</evidence>
<dbReference type="PANTHER" id="PTHR28570">
    <property type="entry name" value="ASPARTYL AMINOPEPTIDASE"/>
    <property type="match status" value="1"/>
</dbReference>
<dbReference type="GO" id="GO:0004177">
    <property type="term" value="F:aminopeptidase activity"/>
    <property type="evidence" value="ECO:0007669"/>
    <property type="project" value="UniProtKB-KW"/>
</dbReference>
<dbReference type="PRINTS" id="PR00932">
    <property type="entry name" value="AMINO1PTASE"/>
</dbReference>
<dbReference type="EC" id="3.4.11.-" evidence="10"/>
<dbReference type="GO" id="GO:0008270">
    <property type="term" value="F:zinc ion binding"/>
    <property type="evidence" value="ECO:0007669"/>
    <property type="project" value="InterPro"/>
</dbReference>
<dbReference type="InterPro" id="IPR001948">
    <property type="entry name" value="Peptidase_M18"/>
</dbReference>
<dbReference type="GO" id="GO:0005737">
    <property type="term" value="C:cytoplasm"/>
    <property type="evidence" value="ECO:0007669"/>
    <property type="project" value="UniProtKB-ARBA"/>
</dbReference>
<reference evidence="11 12" key="1">
    <citation type="submission" date="2018-08" db="EMBL/GenBank/DDBJ databases">
        <title>Murine metabolic-syndrome-specific gut microbial biobank.</title>
        <authorList>
            <person name="Liu C."/>
        </authorList>
    </citation>
    <scope>NUCLEOTIDE SEQUENCE [LARGE SCALE GENOMIC DNA]</scope>
    <source>
        <strain evidence="11 12">28</strain>
    </source>
</reference>
<keyword evidence="3 9" id="KW-0031">Aminopeptidase</keyword>
<protein>
    <recommendedName>
        <fullName evidence="10">M18 family aminopeptidase</fullName>
        <ecNumber evidence="10">3.4.11.-</ecNumber>
    </recommendedName>
</protein>
<evidence type="ECO:0000313" key="12">
    <source>
        <dbReference type="Proteomes" id="UP000446866"/>
    </source>
</evidence>
<dbReference type="SUPFAM" id="SSF53187">
    <property type="entry name" value="Zn-dependent exopeptidases"/>
    <property type="match status" value="1"/>
</dbReference>
<evidence type="ECO:0000256" key="9">
    <source>
        <dbReference type="RuleBase" id="RU004386"/>
    </source>
</evidence>
<dbReference type="InterPro" id="IPR023358">
    <property type="entry name" value="Peptidase_M18_dom2"/>
</dbReference>
<organism evidence="11 12">
    <name type="scientific">Anaerotruncus colihominis</name>
    <dbReference type="NCBI Taxonomy" id="169435"/>
    <lineage>
        <taxon>Bacteria</taxon>
        <taxon>Bacillati</taxon>
        <taxon>Bacillota</taxon>
        <taxon>Clostridia</taxon>
        <taxon>Eubacteriales</taxon>
        <taxon>Oscillospiraceae</taxon>
        <taxon>Anaerotruncus</taxon>
    </lineage>
</organism>
<dbReference type="Pfam" id="PF02127">
    <property type="entry name" value="Peptidase_M18"/>
    <property type="match status" value="1"/>
</dbReference>
<evidence type="ECO:0000256" key="8">
    <source>
        <dbReference type="ARBA" id="ARBA00023049"/>
    </source>
</evidence>
<evidence type="ECO:0000256" key="4">
    <source>
        <dbReference type="ARBA" id="ARBA00022670"/>
    </source>
</evidence>
<dbReference type="GO" id="GO:0006508">
    <property type="term" value="P:proteolysis"/>
    <property type="evidence" value="ECO:0007669"/>
    <property type="project" value="UniProtKB-KW"/>
</dbReference>
<keyword evidence="5 9" id="KW-0479">Metal-binding</keyword>
<keyword evidence="6 9" id="KW-0378">Hydrolase</keyword>
<keyword evidence="7 9" id="KW-0862">Zinc</keyword>
<evidence type="ECO:0000256" key="7">
    <source>
        <dbReference type="ARBA" id="ARBA00022833"/>
    </source>
</evidence>
<name>A0A845QI60_9FIRM</name>
<evidence type="ECO:0000313" key="11">
    <source>
        <dbReference type="EMBL" id="NBH61216.1"/>
    </source>
</evidence>
<dbReference type="EMBL" id="QXWK01000010">
    <property type="protein sequence ID" value="NBH61216.1"/>
    <property type="molecule type" value="Genomic_DNA"/>
</dbReference>
<proteinExistence type="inferred from homology"/>
<gene>
    <name evidence="11" type="ORF">D0435_06070</name>
</gene>
<dbReference type="PANTHER" id="PTHR28570:SF2">
    <property type="entry name" value="M18 FAMILY AMINOPEPTIDASE 1-RELATED"/>
    <property type="match status" value="1"/>
</dbReference>
<dbReference type="GO" id="GO:0008237">
    <property type="term" value="F:metallopeptidase activity"/>
    <property type="evidence" value="ECO:0007669"/>
    <property type="project" value="UniProtKB-KW"/>
</dbReference>
<dbReference type="Proteomes" id="UP000446866">
    <property type="component" value="Unassembled WGS sequence"/>
</dbReference>
<comment type="similarity">
    <text evidence="2 9">Belongs to the peptidase M18 family.</text>
</comment>
<accession>A0A845QI60</accession>
<evidence type="ECO:0000256" key="6">
    <source>
        <dbReference type="ARBA" id="ARBA00022801"/>
    </source>
</evidence>
<evidence type="ECO:0000256" key="5">
    <source>
        <dbReference type="ARBA" id="ARBA00022723"/>
    </source>
</evidence>
<evidence type="ECO:0000256" key="1">
    <source>
        <dbReference type="ARBA" id="ARBA00001947"/>
    </source>
</evidence>
<keyword evidence="4 9" id="KW-0645">Protease</keyword>
<comment type="caution">
    <text evidence="11">The sequence shown here is derived from an EMBL/GenBank/DDBJ whole genome shotgun (WGS) entry which is preliminary data.</text>
</comment>
<sequence length="460" mass="50854">MELNYKRTNIWKNASAEKKNSIMETAADFKAFNDASKTERLCVAEAVRRAEAKGFVDITRKDSVNAGDKVYYNDNGKLLYLTVVGKKPLTEGANIVAAHTDCTRLDFKILPIFEKDGFAYGKTCMYSLSKLEKWTSTPLSMYGTVVRKDGSVIEIAEGASEDEPALFITDMSLHYSVEQGQRKQEEAYNHEQMNVFLGATPAEGDMANAVKENILQYLYEKYGMIEEDFISAEIEIVPAGRTRDIGLDSSALCGYGFDDRAAVYAQLHGILACEAPERTAIAIFADKEEIGFEGRSGSHSRVTDYFLRLLAEKSGCGGDGIALNRIQLGSKVMSLEAVCGNDPNYPEVCEPYSGSLLGHGLQVIKYASRYGKMDTSEASAEFLGQVRKIFNDNDIIWQPFAGIEKFGGFGTIAVDYSNMGMESFDAAICVLGAHSPYEFMLKSDLYEACLACRVFFEKLQ</sequence>
<comment type="cofactor">
    <cofactor evidence="1 10">
        <name>Zn(2+)</name>
        <dbReference type="ChEBI" id="CHEBI:29105"/>
    </cofactor>
</comment>
<keyword evidence="12" id="KW-1185">Reference proteome</keyword>
<dbReference type="SUPFAM" id="SSF101821">
    <property type="entry name" value="Aminopeptidase/glucanase lid domain"/>
    <property type="match status" value="1"/>
</dbReference>
<dbReference type="Gene3D" id="3.40.630.10">
    <property type="entry name" value="Zn peptidases"/>
    <property type="match status" value="1"/>
</dbReference>
<evidence type="ECO:0000256" key="2">
    <source>
        <dbReference type="ARBA" id="ARBA00008290"/>
    </source>
</evidence>